<dbReference type="InterPro" id="IPR043128">
    <property type="entry name" value="Rev_trsase/Diguanyl_cyclase"/>
</dbReference>
<evidence type="ECO:0000313" key="2">
    <source>
        <dbReference type="EMBL" id="KPA83229.1"/>
    </source>
</evidence>
<dbReference type="VEuPathDB" id="TriTrypDB:LpyrH10_27_0470"/>
<dbReference type="EMBL" id="LGTL01000027">
    <property type="protein sequence ID" value="KPA74892.1"/>
    <property type="molecule type" value="Genomic_DNA"/>
</dbReference>
<keyword evidence="4" id="KW-1185">Reference proteome</keyword>
<dbReference type="OrthoDB" id="251499at2759"/>
<dbReference type="InterPro" id="IPR043502">
    <property type="entry name" value="DNA/RNA_pol_sf"/>
</dbReference>
<dbReference type="SUPFAM" id="SSF56672">
    <property type="entry name" value="DNA/RNA polymerases"/>
    <property type="match status" value="1"/>
</dbReference>
<dbReference type="EMBL" id="LGTL01000004">
    <property type="protein sequence ID" value="KPA83229.1"/>
    <property type="molecule type" value="Genomic_DNA"/>
</dbReference>
<reference evidence="3 4" key="1">
    <citation type="submission" date="2015-07" db="EMBL/GenBank/DDBJ databases">
        <title>High-quality genome of monoxenous trypanosomatid Leptomonas pyrrhocoris.</title>
        <authorList>
            <person name="Flegontov P."/>
            <person name="Butenko A."/>
            <person name="Firsov S."/>
            <person name="Vlcek C."/>
            <person name="Logacheva M.D."/>
            <person name="Field M."/>
            <person name="Filatov D."/>
            <person name="Flegontova O."/>
            <person name="Gerasimov E."/>
            <person name="Jackson A.P."/>
            <person name="Kelly S."/>
            <person name="Opperdoes F."/>
            <person name="O'Reilly A."/>
            <person name="Votypka J."/>
            <person name="Yurchenko V."/>
            <person name="Lukes J."/>
        </authorList>
    </citation>
    <scope>NUCLEOTIDE SEQUENCE [LARGE SCALE GENOMIC DNA]</scope>
    <source>
        <strain evidence="3">H10</strain>
    </source>
</reference>
<evidence type="ECO:0008006" key="5">
    <source>
        <dbReference type="Google" id="ProtNLM"/>
    </source>
</evidence>
<dbReference type="GeneID" id="26909175"/>
<protein>
    <recommendedName>
        <fullName evidence="5">Reverse transcriptase domain-containing protein</fullName>
    </recommendedName>
</protein>
<dbReference type="Gene3D" id="3.10.10.10">
    <property type="entry name" value="HIV Type 1 Reverse Transcriptase, subunit A, domain 1"/>
    <property type="match status" value="1"/>
</dbReference>
<dbReference type="GeneID" id="26902458"/>
<dbReference type="AlphaFoldDB" id="A0A0N0DYE6"/>
<dbReference type="Proteomes" id="UP000037923">
    <property type="component" value="Unassembled WGS sequence"/>
</dbReference>
<dbReference type="GeneID" id="26903200"/>
<dbReference type="RefSeq" id="XP_015661668.1">
    <property type="nucleotide sequence ID" value="XM_015800066.1"/>
</dbReference>
<dbReference type="VEuPathDB" id="TriTrypDB:LpyrH10_04_4590"/>
<dbReference type="RefSeq" id="XP_015653331.1">
    <property type="nucleotide sequence ID" value="XM_015808046.1"/>
</dbReference>
<dbReference type="Gene3D" id="3.30.70.270">
    <property type="match status" value="1"/>
</dbReference>
<name>A0A0N0DYE6_LEPPY</name>
<evidence type="ECO:0000313" key="1">
    <source>
        <dbReference type="EMBL" id="KPA74892.1"/>
    </source>
</evidence>
<accession>A0A0N0DYE6</accession>
<dbReference type="RefSeq" id="XP_015662471.1">
    <property type="nucleotide sequence ID" value="XM_015798993.1"/>
</dbReference>
<sequence>MDVELLKARMLPAVAARFNELWRQLGSGEGKSPGPQGSHRICTADALALRAGGIIGPASDAPTKGWVVPFSVVEEKSTGTRLRWIAWPRVKNATLEDDADVPLEHVARYLPAVHAEVAACLDLKASFYQVPLPVEARACFRCIAENGAVMELHRLPMGYRASPEVMQLLTSAVRSEYRAPPEVHIDVWIDNIRLWGTEAAVQEWTKRVLLVATEAQVTWGETLIATPRYQFVGVSFDHCQKTVKLGD</sequence>
<gene>
    <name evidence="3" type="ORF">ABB37_02163</name>
    <name evidence="2" type="ORF">ABB37_02909</name>
    <name evidence="1" type="ORF">ABB37_08892</name>
</gene>
<evidence type="ECO:0000313" key="3">
    <source>
        <dbReference type="EMBL" id="KPA84032.1"/>
    </source>
</evidence>
<organism evidence="3 4">
    <name type="scientific">Leptomonas pyrrhocoris</name>
    <name type="common">Firebug parasite</name>
    <dbReference type="NCBI Taxonomy" id="157538"/>
    <lineage>
        <taxon>Eukaryota</taxon>
        <taxon>Discoba</taxon>
        <taxon>Euglenozoa</taxon>
        <taxon>Kinetoplastea</taxon>
        <taxon>Metakinetoplastina</taxon>
        <taxon>Trypanosomatida</taxon>
        <taxon>Trypanosomatidae</taxon>
        <taxon>Leishmaniinae</taxon>
        <taxon>Leptomonas</taxon>
    </lineage>
</organism>
<proteinExistence type="predicted"/>
<comment type="caution">
    <text evidence="3">The sequence shown here is derived from an EMBL/GenBank/DDBJ whole genome shotgun (WGS) entry which is preliminary data.</text>
</comment>
<dbReference type="EMBL" id="LGTL01000003">
    <property type="protein sequence ID" value="KPA84032.1"/>
    <property type="molecule type" value="Genomic_DNA"/>
</dbReference>
<dbReference type="VEuPathDB" id="TriTrypDB:LpyrH10_03_3140"/>
<evidence type="ECO:0000313" key="4">
    <source>
        <dbReference type="Proteomes" id="UP000037923"/>
    </source>
</evidence>